<dbReference type="AlphaFoldDB" id="A0A8J4GV89"/>
<protein>
    <submittedName>
        <fullName evidence="2">Uncharacterized protein</fullName>
    </submittedName>
</protein>
<keyword evidence="1" id="KW-0472">Membrane</keyword>
<name>A0A8J4GV89_9CHLO</name>
<dbReference type="Proteomes" id="UP000722791">
    <property type="component" value="Unassembled WGS sequence"/>
</dbReference>
<keyword evidence="1" id="KW-0812">Transmembrane</keyword>
<evidence type="ECO:0000256" key="1">
    <source>
        <dbReference type="SAM" id="Phobius"/>
    </source>
</evidence>
<reference evidence="2" key="1">
    <citation type="journal article" date="2021" name="Proc. Natl. Acad. Sci. U.S.A.">
        <title>Three genomes in the algal genus Volvox reveal the fate of a haploid sex-determining region after a transition to homothallism.</title>
        <authorList>
            <person name="Yamamoto K."/>
            <person name="Hamaji T."/>
            <person name="Kawai-Toyooka H."/>
            <person name="Matsuzaki R."/>
            <person name="Takahashi F."/>
            <person name="Nishimura Y."/>
            <person name="Kawachi M."/>
            <person name="Noguchi H."/>
            <person name="Minakuchi Y."/>
            <person name="Umen J.G."/>
            <person name="Toyoda A."/>
            <person name="Nozaki H."/>
        </authorList>
    </citation>
    <scope>NUCLEOTIDE SEQUENCE</scope>
    <source>
        <strain evidence="2">NIES-3785</strain>
    </source>
</reference>
<feature type="transmembrane region" description="Helical" evidence="1">
    <location>
        <begin position="20"/>
        <end position="41"/>
    </location>
</feature>
<sequence>MYVGTKDMKLGDPKLDLKPYQKFIVVLVLGIFVTGLCGACYGLDRVGILGVITTYASGLAVLTGIPAVLYAIFLHPVWLLVKVFGEPPVDRILLLWNKPAQNAQLEQEGVLAARVEPAETETAGLLGSGGAQQ</sequence>
<evidence type="ECO:0000313" key="3">
    <source>
        <dbReference type="Proteomes" id="UP000722791"/>
    </source>
</evidence>
<gene>
    <name evidence="2" type="ORF">Vretimale_17481</name>
</gene>
<feature type="transmembrane region" description="Helical" evidence="1">
    <location>
        <begin position="48"/>
        <end position="73"/>
    </location>
</feature>
<accession>A0A8J4GV89</accession>
<keyword evidence="1" id="KW-1133">Transmembrane helix</keyword>
<organism evidence="2 3">
    <name type="scientific">Volvox reticuliferus</name>
    <dbReference type="NCBI Taxonomy" id="1737510"/>
    <lineage>
        <taxon>Eukaryota</taxon>
        <taxon>Viridiplantae</taxon>
        <taxon>Chlorophyta</taxon>
        <taxon>core chlorophytes</taxon>
        <taxon>Chlorophyceae</taxon>
        <taxon>CS clade</taxon>
        <taxon>Chlamydomonadales</taxon>
        <taxon>Volvocaceae</taxon>
        <taxon>Volvox</taxon>
    </lineage>
</organism>
<dbReference type="EMBL" id="BNCQ01000058">
    <property type="protein sequence ID" value="GIM14582.1"/>
    <property type="molecule type" value="Genomic_DNA"/>
</dbReference>
<evidence type="ECO:0000313" key="2">
    <source>
        <dbReference type="EMBL" id="GIM14582.1"/>
    </source>
</evidence>
<proteinExistence type="predicted"/>
<comment type="caution">
    <text evidence="2">The sequence shown here is derived from an EMBL/GenBank/DDBJ whole genome shotgun (WGS) entry which is preliminary data.</text>
</comment>